<dbReference type="SMART" id="SM00382">
    <property type="entry name" value="AAA"/>
    <property type="match status" value="2"/>
</dbReference>
<dbReference type="PANTHER" id="PTHR43790:SF9">
    <property type="entry name" value="GALACTOFURANOSE TRANSPORTER ATP-BINDING PROTEIN YTFR"/>
    <property type="match status" value="1"/>
</dbReference>
<evidence type="ECO:0000313" key="11">
    <source>
        <dbReference type="Proteomes" id="UP000661435"/>
    </source>
</evidence>
<dbReference type="InterPro" id="IPR050107">
    <property type="entry name" value="ABC_carbohydrate_import_ATPase"/>
</dbReference>
<dbReference type="PROSITE" id="PS00211">
    <property type="entry name" value="ABC_TRANSPORTER_1"/>
    <property type="match status" value="1"/>
</dbReference>
<keyword evidence="3" id="KW-1003">Cell membrane</keyword>
<sequence>MSGITKRFAGVTALDSVNFNCELGEIHALVGENGAGKSTLMNLLGGLLTPTEGTIRLDGKRVELPDPNTSYDHGIGFVHQESNLLTNLTVAENMFLSHEILRKGVLDRATMRQKVMEVNERLGYKLDPDAQVGSLKLADQQLTEIARAVLSEPKLLIMDEPTAALSEEEVERLFAILLKLRDQGVGIIYISHRLEEVVHLADRVTVFKDGKNAGELERGDISKDRMITMMVGRTLSDIYPDRSAVTPGEVLLDVKGLRVPGAAEDISFTVRAGEIVGLGGLEGQGQRETVRAIFGDLRYTAGEITVRGQSIAPKQTIGGRIRSGLGYVTHDRRGEGLILHESIRENTSLAALERVISKFHLIKGDEEQRQAQAQAGRLKIKTPSLEQKVGNLSGGNQQKVMLARWLMAGPKVLIVDEPTRGIDVGARMSVYEIIHELTQEGMGIVILTSDMLELIGLSDRILMFYEGHLTAEVPRAEATEERLMQAASGGKKEGSAT</sequence>
<comment type="caution">
    <text evidence="10">The sequence shown here is derived from an EMBL/GenBank/DDBJ whole genome shotgun (WGS) entry which is preliminary data.</text>
</comment>
<dbReference type="GO" id="GO:0005524">
    <property type="term" value="F:ATP binding"/>
    <property type="evidence" value="ECO:0007669"/>
    <property type="project" value="UniProtKB-KW"/>
</dbReference>
<dbReference type="AlphaFoldDB" id="A0A8J6IZX0"/>
<dbReference type="PANTHER" id="PTHR43790">
    <property type="entry name" value="CARBOHYDRATE TRANSPORT ATP-BINDING PROTEIN MG119-RELATED"/>
    <property type="match status" value="1"/>
</dbReference>
<feature type="domain" description="ABC transporter" evidence="9">
    <location>
        <begin position="1"/>
        <end position="234"/>
    </location>
</feature>
<dbReference type="GO" id="GO:0016887">
    <property type="term" value="F:ATP hydrolysis activity"/>
    <property type="evidence" value="ECO:0007669"/>
    <property type="project" value="InterPro"/>
</dbReference>
<keyword evidence="8" id="KW-0472">Membrane</keyword>
<dbReference type="GO" id="GO:0005886">
    <property type="term" value="C:plasma membrane"/>
    <property type="evidence" value="ECO:0007669"/>
    <property type="project" value="UniProtKB-SubCell"/>
</dbReference>
<evidence type="ECO:0000259" key="9">
    <source>
        <dbReference type="PROSITE" id="PS50893"/>
    </source>
</evidence>
<dbReference type="SUPFAM" id="SSF52540">
    <property type="entry name" value="P-loop containing nucleoside triphosphate hydrolases"/>
    <property type="match status" value="2"/>
</dbReference>
<dbReference type="Pfam" id="PF00005">
    <property type="entry name" value="ABC_tran"/>
    <property type="match status" value="2"/>
</dbReference>
<comment type="subcellular location">
    <subcellularLocation>
        <location evidence="1">Cell membrane</location>
        <topology evidence="1">Peripheral membrane protein</topology>
    </subcellularLocation>
</comment>
<dbReference type="CDD" id="cd03215">
    <property type="entry name" value="ABC_Carb_Monos_II"/>
    <property type="match status" value="1"/>
</dbReference>
<keyword evidence="7" id="KW-1278">Translocase</keyword>
<dbReference type="InterPro" id="IPR003593">
    <property type="entry name" value="AAA+_ATPase"/>
</dbReference>
<dbReference type="InterPro" id="IPR027417">
    <property type="entry name" value="P-loop_NTPase"/>
</dbReference>
<dbReference type="Proteomes" id="UP000661435">
    <property type="component" value="Unassembled WGS sequence"/>
</dbReference>
<evidence type="ECO:0000256" key="5">
    <source>
        <dbReference type="ARBA" id="ARBA00022741"/>
    </source>
</evidence>
<evidence type="ECO:0000313" key="10">
    <source>
        <dbReference type="EMBL" id="MBC5732937.1"/>
    </source>
</evidence>
<dbReference type="Gene3D" id="3.40.50.300">
    <property type="entry name" value="P-loop containing nucleotide triphosphate hydrolases"/>
    <property type="match status" value="2"/>
</dbReference>
<dbReference type="EMBL" id="JACOPP010000004">
    <property type="protein sequence ID" value="MBC5732937.1"/>
    <property type="molecule type" value="Genomic_DNA"/>
</dbReference>
<evidence type="ECO:0000256" key="1">
    <source>
        <dbReference type="ARBA" id="ARBA00004202"/>
    </source>
</evidence>
<proteinExistence type="predicted"/>
<dbReference type="CDD" id="cd03216">
    <property type="entry name" value="ABC_Carb_Monos_I"/>
    <property type="match status" value="1"/>
</dbReference>
<dbReference type="InterPro" id="IPR003439">
    <property type="entry name" value="ABC_transporter-like_ATP-bd"/>
</dbReference>
<protein>
    <submittedName>
        <fullName evidence="10">Sugar ABC transporter ATP-binding protein</fullName>
    </submittedName>
</protein>
<evidence type="ECO:0000256" key="3">
    <source>
        <dbReference type="ARBA" id="ARBA00022475"/>
    </source>
</evidence>
<evidence type="ECO:0000256" key="6">
    <source>
        <dbReference type="ARBA" id="ARBA00022840"/>
    </source>
</evidence>
<keyword evidence="2" id="KW-0813">Transport</keyword>
<keyword evidence="4" id="KW-0677">Repeat</keyword>
<name>A0A8J6IZX0_9FIRM</name>
<evidence type="ECO:0000256" key="2">
    <source>
        <dbReference type="ARBA" id="ARBA00022448"/>
    </source>
</evidence>
<reference evidence="10" key="1">
    <citation type="submission" date="2020-08" db="EMBL/GenBank/DDBJ databases">
        <title>Genome public.</title>
        <authorList>
            <person name="Liu C."/>
            <person name="Sun Q."/>
        </authorList>
    </citation>
    <scope>NUCLEOTIDE SEQUENCE</scope>
    <source>
        <strain evidence="10">NSJ-51</strain>
    </source>
</reference>
<keyword evidence="5" id="KW-0547">Nucleotide-binding</keyword>
<dbReference type="InterPro" id="IPR017871">
    <property type="entry name" value="ABC_transporter-like_CS"/>
</dbReference>
<evidence type="ECO:0000256" key="8">
    <source>
        <dbReference type="ARBA" id="ARBA00023136"/>
    </source>
</evidence>
<keyword evidence="11" id="KW-1185">Reference proteome</keyword>
<dbReference type="PROSITE" id="PS50893">
    <property type="entry name" value="ABC_TRANSPORTER_2"/>
    <property type="match status" value="2"/>
</dbReference>
<evidence type="ECO:0000256" key="7">
    <source>
        <dbReference type="ARBA" id="ARBA00022967"/>
    </source>
</evidence>
<feature type="domain" description="ABC transporter" evidence="9">
    <location>
        <begin position="245"/>
        <end position="491"/>
    </location>
</feature>
<accession>A0A8J6IZX0</accession>
<dbReference type="FunFam" id="3.40.50.300:FF:000127">
    <property type="entry name" value="Ribose import ATP-binding protein RbsA"/>
    <property type="match status" value="1"/>
</dbReference>
<evidence type="ECO:0000256" key="4">
    <source>
        <dbReference type="ARBA" id="ARBA00022737"/>
    </source>
</evidence>
<keyword evidence="6 10" id="KW-0067">ATP-binding</keyword>
<gene>
    <name evidence="10" type="ORF">H8S57_04245</name>
</gene>
<organism evidence="10 11">
    <name type="scientific">Lawsonibacter hominis</name>
    <dbReference type="NCBI Taxonomy" id="2763053"/>
    <lineage>
        <taxon>Bacteria</taxon>
        <taxon>Bacillati</taxon>
        <taxon>Bacillota</taxon>
        <taxon>Clostridia</taxon>
        <taxon>Eubacteriales</taxon>
        <taxon>Oscillospiraceae</taxon>
        <taxon>Lawsonibacter</taxon>
    </lineage>
</organism>